<dbReference type="EMBL" id="PSQE01000001">
    <property type="protein sequence ID" value="RHN80428.1"/>
    <property type="molecule type" value="Genomic_DNA"/>
</dbReference>
<feature type="chain" id="PRO_5017228577" description="DUF3475 domain protein" evidence="1">
    <location>
        <begin position="23"/>
        <end position="603"/>
    </location>
</feature>
<feature type="domain" description="DUF668" evidence="2">
    <location>
        <begin position="443"/>
        <end position="530"/>
    </location>
</feature>
<gene>
    <name evidence="4" type="ORF">MtrunA17_Chr1g0188181</name>
</gene>
<evidence type="ECO:0000259" key="3">
    <source>
        <dbReference type="Pfam" id="PF11961"/>
    </source>
</evidence>
<feature type="signal peptide" evidence="1">
    <location>
        <begin position="1"/>
        <end position="22"/>
    </location>
</feature>
<name>A0A396JW37_MEDTR</name>
<sequence>MYVVLNTLLLCLGHFLLSPSLSPSLLLSLPISLLLNNTFSSGIYHSSNTPRSSPNIFNLLFSLYTLSQFQHSSIIINTLHFLIHIFTNTCCSSLTSSSKTFTNPTHQIPTSTHFPPHSMALETLLFKVKTAISNSFDSVPPKLLKKKPSFKSKRNVAVLAFEIAGVMSKLLHLFQSLSDATIVRIRNDAVTLEGVRKIISNDESFLLGLACAEFTETLRLVANSVTRLSQRCEDANLRNFHQAFSEFADTGRDSNGWVFSGPKEIEAKFRKMERYVMLTATLHREMEELSVLENGFRKALNLNHHHHRRNSCSEGNESSFGVGKEQKIYELQQKICWQKQEVKDLKDRCLWSRSFDGVVLLLVRFCFTVLARIKVVFGIGHSMPCLSATSAAVYPSDQNPNSCHEFVSGSLESPELDVIKDGLGLGTGFFESNSKLLKPPPSTLGASALALHYANLIIVLEKMIKTPHLIGLDARDDLYGMLPSSIRSGLRARLKGIGFCASDPVLAGEWKDALGRILGWLSPLAHNMIKWQSERSFEQQNLVPKTNVLLLQTLFFANKEKTEAAITELLVGLNYIWRFEREMTAKALFECANFNGFIKSAKS</sequence>
<dbReference type="PANTHER" id="PTHR31371:SF14">
    <property type="entry name" value="SIMILARITY TO UNKNOWN PROTEIN"/>
    <property type="match status" value="1"/>
</dbReference>
<protein>
    <recommendedName>
        <fullName evidence="5">DUF3475 domain protein</fullName>
    </recommendedName>
</protein>
<dbReference type="AlphaFoldDB" id="A0A396JW37"/>
<reference evidence="4" key="1">
    <citation type="journal article" date="2018" name="Nat. Plants">
        <title>Whole-genome landscape of Medicago truncatula symbiotic genes.</title>
        <authorList>
            <person name="Pecrix Y."/>
            <person name="Gamas P."/>
            <person name="Carrere S."/>
        </authorList>
    </citation>
    <scope>NUCLEOTIDE SEQUENCE</scope>
    <source>
        <tissue evidence="4">Leaves</tissue>
    </source>
</reference>
<organism evidence="4">
    <name type="scientific">Medicago truncatula</name>
    <name type="common">Barrel medic</name>
    <name type="synonym">Medicago tribuloides</name>
    <dbReference type="NCBI Taxonomy" id="3880"/>
    <lineage>
        <taxon>Eukaryota</taxon>
        <taxon>Viridiplantae</taxon>
        <taxon>Streptophyta</taxon>
        <taxon>Embryophyta</taxon>
        <taxon>Tracheophyta</taxon>
        <taxon>Spermatophyta</taxon>
        <taxon>Magnoliopsida</taxon>
        <taxon>eudicotyledons</taxon>
        <taxon>Gunneridae</taxon>
        <taxon>Pentapetalae</taxon>
        <taxon>rosids</taxon>
        <taxon>fabids</taxon>
        <taxon>Fabales</taxon>
        <taxon>Fabaceae</taxon>
        <taxon>Papilionoideae</taxon>
        <taxon>50 kb inversion clade</taxon>
        <taxon>NPAAA clade</taxon>
        <taxon>Hologalegina</taxon>
        <taxon>IRL clade</taxon>
        <taxon>Trifolieae</taxon>
        <taxon>Medicago</taxon>
    </lineage>
</organism>
<dbReference type="InterPro" id="IPR021864">
    <property type="entry name" value="DUF3475"/>
</dbReference>
<dbReference type="PANTHER" id="PTHR31371">
    <property type="entry name" value="BNAC09G50660D PROTEIN"/>
    <property type="match status" value="1"/>
</dbReference>
<dbReference type="Gramene" id="rna4356">
    <property type="protein sequence ID" value="RHN80428.1"/>
    <property type="gene ID" value="gene4356"/>
</dbReference>
<evidence type="ECO:0000259" key="2">
    <source>
        <dbReference type="Pfam" id="PF05003"/>
    </source>
</evidence>
<dbReference type="GO" id="GO:0045927">
    <property type="term" value="P:positive regulation of growth"/>
    <property type="evidence" value="ECO:0007669"/>
    <property type="project" value="InterPro"/>
</dbReference>
<dbReference type="InterPro" id="IPR007700">
    <property type="entry name" value="DUF668"/>
</dbReference>
<proteinExistence type="predicted"/>
<feature type="domain" description="DUF3475" evidence="3">
    <location>
        <begin position="158"/>
        <end position="213"/>
    </location>
</feature>
<evidence type="ECO:0000256" key="1">
    <source>
        <dbReference type="SAM" id="SignalP"/>
    </source>
</evidence>
<dbReference type="Proteomes" id="UP000265566">
    <property type="component" value="Chromosome 1"/>
</dbReference>
<dbReference type="Pfam" id="PF05003">
    <property type="entry name" value="DUF668"/>
    <property type="match status" value="1"/>
</dbReference>
<keyword evidence="1" id="KW-0732">Signal</keyword>
<comment type="caution">
    <text evidence="4">The sequence shown here is derived from an EMBL/GenBank/DDBJ whole genome shotgun (WGS) entry which is preliminary data.</text>
</comment>
<accession>A0A396JW37</accession>
<dbReference type="Pfam" id="PF11961">
    <property type="entry name" value="DUF3475"/>
    <property type="match status" value="1"/>
</dbReference>
<evidence type="ECO:0000313" key="4">
    <source>
        <dbReference type="EMBL" id="RHN80428.1"/>
    </source>
</evidence>
<evidence type="ECO:0008006" key="5">
    <source>
        <dbReference type="Google" id="ProtNLM"/>
    </source>
</evidence>